<gene>
    <name evidence="9" type="ORF">Prubr_44310</name>
</gene>
<feature type="domain" description="Major facilitator superfamily (MFS) profile" evidence="8">
    <location>
        <begin position="21"/>
        <end position="508"/>
    </location>
</feature>
<dbReference type="KEGG" id="pry:Prubr_44310"/>
<feature type="transmembrane region" description="Helical" evidence="7">
    <location>
        <begin position="340"/>
        <end position="358"/>
    </location>
</feature>
<feature type="transmembrane region" description="Helical" evidence="7">
    <location>
        <begin position="145"/>
        <end position="165"/>
    </location>
</feature>
<comment type="subcellular location">
    <subcellularLocation>
        <location evidence="1">Cell membrane</location>
        <topology evidence="1">Multi-pass membrane protein</topology>
    </subcellularLocation>
</comment>
<dbReference type="Proteomes" id="UP000680866">
    <property type="component" value="Chromosome"/>
</dbReference>
<feature type="transmembrane region" description="Helical" evidence="7">
    <location>
        <begin position="87"/>
        <end position="106"/>
    </location>
</feature>
<evidence type="ECO:0000256" key="7">
    <source>
        <dbReference type="SAM" id="Phobius"/>
    </source>
</evidence>
<feature type="transmembrane region" description="Helical" evidence="7">
    <location>
        <begin position="58"/>
        <end position="75"/>
    </location>
</feature>
<evidence type="ECO:0000259" key="8">
    <source>
        <dbReference type="PROSITE" id="PS50850"/>
    </source>
</evidence>
<protein>
    <submittedName>
        <fullName evidence="9">MFS transporter</fullName>
    </submittedName>
</protein>
<evidence type="ECO:0000256" key="2">
    <source>
        <dbReference type="ARBA" id="ARBA00022448"/>
    </source>
</evidence>
<feature type="transmembrane region" description="Helical" evidence="7">
    <location>
        <begin position="171"/>
        <end position="195"/>
    </location>
</feature>
<dbReference type="CDD" id="cd17321">
    <property type="entry name" value="MFS_MMR_MDR_like"/>
    <property type="match status" value="1"/>
</dbReference>
<dbReference type="EMBL" id="AP023359">
    <property type="protein sequence ID" value="BCJ67410.1"/>
    <property type="molecule type" value="Genomic_DNA"/>
</dbReference>
<feature type="transmembrane region" description="Helical" evidence="7">
    <location>
        <begin position="274"/>
        <end position="296"/>
    </location>
</feature>
<keyword evidence="5 7" id="KW-1133">Transmembrane helix</keyword>
<feature type="transmembrane region" description="Helical" evidence="7">
    <location>
        <begin position="20"/>
        <end position="38"/>
    </location>
</feature>
<evidence type="ECO:0000256" key="1">
    <source>
        <dbReference type="ARBA" id="ARBA00004651"/>
    </source>
</evidence>
<dbReference type="InterPro" id="IPR036259">
    <property type="entry name" value="MFS_trans_sf"/>
</dbReference>
<dbReference type="GO" id="GO:0005886">
    <property type="term" value="C:plasma membrane"/>
    <property type="evidence" value="ECO:0007669"/>
    <property type="project" value="UniProtKB-SubCell"/>
</dbReference>
<reference evidence="9" key="1">
    <citation type="submission" date="2020-08" db="EMBL/GenBank/DDBJ databases">
        <title>Whole genome shotgun sequence of Polymorphospora rubra NBRC 101157.</title>
        <authorList>
            <person name="Komaki H."/>
            <person name="Tamura T."/>
        </authorList>
    </citation>
    <scope>NUCLEOTIDE SEQUENCE</scope>
    <source>
        <strain evidence="9">NBRC 101157</strain>
    </source>
</reference>
<dbReference type="SUPFAM" id="SSF103473">
    <property type="entry name" value="MFS general substrate transporter"/>
    <property type="match status" value="1"/>
</dbReference>
<dbReference type="InterPro" id="IPR011701">
    <property type="entry name" value="MFS"/>
</dbReference>
<evidence type="ECO:0000313" key="10">
    <source>
        <dbReference type="Proteomes" id="UP000680866"/>
    </source>
</evidence>
<dbReference type="PANTHER" id="PTHR42718">
    <property type="entry name" value="MAJOR FACILITATOR SUPERFAMILY MULTIDRUG TRANSPORTER MFSC"/>
    <property type="match status" value="1"/>
</dbReference>
<accession>A0A810N3C1</accession>
<keyword evidence="2" id="KW-0813">Transport</keyword>
<organism evidence="9 10">
    <name type="scientific">Polymorphospora rubra</name>
    <dbReference type="NCBI Taxonomy" id="338584"/>
    <lineage>
        <taxon>Bacteria</taxon>
        <taxon>Bacillati</taxon>
        <taxon>Actinomycetota</taxon>
        <taxon>Actinomycetes</taxon>
        <taxon>Micromonosporales</taxon>
        <taxon>Micromonosporaceae</taxon>
        <taxon>Polymorphospora</taxon>
    </lineage>
</organism>
<name>A0A810N3C1_9ACTN</name>
<feature type="transmembrane region" description="Helical" evidence="7">
    <location>
        <begin position="207"/>
        <end position="226"/>
    </location>
</feature>
<sequence>MPQTNPVRSGAQQAGRRRWLGLCVLMLPALLASLELTVTHLALPTIGADLGASSSQQLWIVDIYAFTLAGAMLAMGSLGDRIGSRRLLMLGAAVFAVASALAAYAPNAETLIAVRALMGIAGSTLMPSVLALTATLFTTASQRRVAIGAVIASVSAGTAIGPLVGGWLLNHFWWGSVFLIGMPVMALLLALGPSLLPERRAHRHSRIDVLSALLTVGAVLPVVYALKQIATGHGDRTSPLLLALGLALAAAFTGRQRRLPDPMVDLTLFRNPAFGTALATLAFGIFVLWGANYAIAQYLQLVQGLSPLQAGLWTAPSALGVIAGSTAAPQLVRLVRPATVIAGGLLLATAGFAVLTRIGPTDGLATLVTGAVVISAGLGPMMALATDLIIGSAPPERAGSASAMASTAPQLGGALGIAVLGSVIAARYRDLVEERIPAGVPADLAASATDSLTAAVDLGARLSTPAGPALADAARAAFVSGFQLTATVSAAVTLALAVATIAVLRSTPRRAERAGRSHRSRSTSSRT</sequence>
<evidence type="ECO:0000256" key="3">
    <source>
        <dbReference type="ARBA" id="ARBA00022475"/>
    </source>
</evidence>
<feature type="transmembrane region" description="Helical" evidence="7">
    <location>
        <begin position="238"/>
        <end position="254"/>
    </location>
</feature>
<keyword evidence="10" id="KW-1185">Reference proteome</keyword>
<feature type="transmembrane region" description="Helical" evidence="7">
    <location>
        <begin position="482"/>
        <end position="504"/>
    </location>
</feature>
<dbReference type="PANTHER" id="PTHR42718:SF47">
    <property type="entry name" value="METHYL VIOLOGEN RESISTANCE PROTEIN SMVA"/>
    <property type="match status" value="1"/>
</dbReference>
<evidence type="ECO:0000256" key="5">
    <source>
        <dbReference type="ARBA" id="ARBA00022989"/>
    </source>
</evidence>
<evidence type="ECO:0000256" key="6">
    <source>
        <dbReference type="ARBA" id="ARBA00023136"/>
    </source>
</evidence>
<proteinExistence type="predicted"/>
<keyword evidence="4 7" id="KW-0812">Transmembrane</keyword>
<dbReference type="AlphaFoldDB" id="A0A810N3C1"/>
<keyword evidence="3" id="KW-1003">Cell membrane</keyword>
<dbReference type="PROSITE" id="PS50850">
    <property type="entry name" value="MFS"/>
    <property type="match status" value="1"/>
</dbReference>
<keyword evidence="6 7" id="KW-0472">Membrane</keyword>
<dbReference type="Pfam" id="PF07690">
    <property type="entry name" value="MFS_1"/>
    <property type="match status" value="1"/>
</dbReference>
<dbReference type="RefSeq" id="WP_212816748.1">
    <property type="nucleotide sequence ID" value="NZ_AP023359.1"/>
</dbReference>
<evidence type="ECO:0000313" key="9">
    <source>
        <dbReference type="EMBL" id="BCJ67410.1"/>
    </source>
</evidence>
<evidence type="ECO:0000256" key="4">
    <source>
        <dbReference type="ARBA" id="ARBA00022692"/>
    </source>
</evidence>
<dbReference type="GO" id="GO:0022857">
    <property type="term" value="F:transmembrane transporter activity"/>
    <property type="evidence" value="ECO:0007669"/>
    <property type="project" value="InterPro"/>
</dbReference>
<dbReference type="InterPro" id="IPR020846">
    <property type="entry name" value="MFS_dom"/>
</dbReference>
<feature type="transmembrane region" description="Helical" evidence="7">
    <location>
        <begin position="112"/>
        <end position="133"/>
    </location>
</feature>
<dbReference type="Gene3D" id="1.20.1720.10">
    <property type="entry name" value="Multidrug resistance protein D"/>
    <property type="match status" value="2"/>
</dbReference>
<feature type="transmembrane region" description="Helical" evidence="7">
    <location>
        <begin position="364"/>
        <end position="390"/>
    </location>
</feature>